<protein>
    <recommendedName>
        <fullName evidence="10">Amino acid permease</fullName>
    </recommendedName>
</protein>
<feature type="transmembrane region" description="Helical" evidence="7">
    <location>
        <begin position="342"/>
        <end position="361"/>
    </location>
</feature>
<dbReference type="InterPro" id="IPR002293">
    <property type="entry name" value="AA/rel_permease1"/>
</dbReference>
<evidence type="ECO:0000256" key="5">
    <source>
        <dbReference type="ARBA" id="ARBA00023136"/>
    </source>
</evidence>
<accession>A0A8K0PIJ1</accession>
<dbReference type="PIRSF" id="PIRSF006060">
    <property type="entry name" value="AA_transporter"/>
    <property type="match status" value="1"/>
</dbReference>
<dbReference type="PANTHER" id="PTHR45649:SF9">
    <property type="entry name" value="AMINO-ACID PERMEASE 2"/>
    <property type="match status" value="1"/>
</dbReference>
<feature type="transmembrane region" description="Helical" evidence="7">
    <location>
        <begin position="293"/>
        <end position="321"/>
    </location>
</feature>
<evidence type="ECO:0008006" key="10">
    <source>
        <dbReference type="Google" id="ProtNLM"/>
    </source>
</evidence>
<evidence type="ECO:0000313" key="9">
    <source>
        <dbReference type="Proteomes" id="UP000809789"/>
    </source>
</evidence>
<comment type="subcellular location">
    <subcellularLocation>
        <location evidence="1">Membrane</location>
        <topology evidence="1">Multi-pass membrane protein</topology>
    </subcellularLocation>
</comment>
<feature type="transmembrane region" description="Helical" evidence="7">
    <location>
        <begin position="49"/>
        <end position="72"/>
    </location>
</feature>
<evidence type="ECO:0000256" key="2">
    <source>
        <dbReference type="ARBA" id="ARBA00022448"/>
    </source>
</evidence>
<dbReference type="GO" id="GO:0016020">
    <property type="term" value="C:membrane"/>
    <property type="evidence" value="ECO:0007669"/>
    <property type="project" value="UniProtKB-SubCell"/>
</dbReference>
<dbReference type="PANTHER" id="PTHR45649">
    <property type="entry name" value="AMINO-ACID PERMEASE BAT1"/>
    <property type="match status" value="1"/>
</dbReference>
<evidence type="ECO:0000256" key="6">
    <source>
        <dbReference type="SAM" id="MobiDB-lite"/>
    </source>
</evidence>
<keyword evidence="5 7" id="KW-0472">Membrane</keyword>
<feature type="region of interest" description="Disordered" evidence="6">
    <location>
        <begin position="482"/>
        <end position="531"/>
    </location>
</feature>
<evidence type="ECO:0000256" key="4">
    <source>
        <dbReference type="ARBA" id="ARBA00022989"/>
    </source>
</evidence>
<comment type="caution">
    <text evidence="8">The sequence shown here is derived from an EMBL/GenBank/DDBJ whole genome shotgun (WGS) entry which is preliminary data.</text>
</comment>
<dbReference type="Proteomes" id="UP000809789">
    <property type="component" value="Unassembled WGS sequence"/>
</dbReference>
<evidence type="ECO:0000256" key="3">
    <source>
        <dbReference type="ARBA" id="ARBA00022692"/>
    </source>
</evidence>
<feature type="transmembrane region" description="Helical" evidence="7">
    <location>
        <begin position="132"/>
        <end position="148"/>
    </location>
</feature>
<dbReference type="EMBL" id="JAESVG020000006">
    <property type="protein sequence ID" value="KAG8626684.1"/>
    <property type="molecule type" value="Genomic_DNA"/>
</dbReference>
<keyword evidence="3 7" id="KW-0812">Transmembrane</keyword>
<evidence type="ECO:0000256" key="7">
    <source>
        <dbReference type="SAM" id="Phobius"/>
    </source>
</evidence>
<keyword evidence="2" id="KW-0813">Transport</keyword>
<keyword evidence="4 7" id="KW-1133">Transmembrane helix</keyword>
<gene>
    <name evidence="8" type="ORF">KVT40_005629</name>
</gene>
<feature type="transmembrane region" description="Helical" evidence="7">
    <location>
        <begin position="438"/>
        <end position="459"/>
    </location>
</feature>
<evidence type="ECO:0000256" key="1">
    <source>
        <dbReference type="ARBA" id="ARBA00004141"/>
    </source>
</evidence>
<keyword evidence="9" id="KW-1185">Reference proteome</keyword>
<proteinExistence type="predicted"/>
<organism evidence="8 9">
    <name type="scientific">Elsinoe batatas</name>
    <dbReference type="NCBI Taxonomy" id="2601811"/>
    <lineage>
        <taxon>Eukaryota</taxon>
        <taxon>Fungi</taxon>
        <taxon>Dikarya</taxon>
        <taxon>Ascomycota</taxon>
        <taxon>Pezizomycotina</taxon>
        <taxon>Dothideomycetes</taxon>
        <taxon>Dothideomycetidae</taxon>
        <taxon>Myriangiales</taxon>
        <taxon>Elsinoaceae</taxon>
        <taxon>Elsinoe</taxon>
    </lineage>
</organism>
<dbReference type="GO" id="GO:0022857">
    <property type="term" value="F:transmembrane transporter activity"/>
    <property type="evidence" value="ECO:0007669"/>
    <property type="project" value="InterPro"/>
</dbReference>
<dbReference type="Gene3D" id="1.20.1740.10">
    <property type="entry name" value="Amino acid/polyamine transporter I"/>
    <property type="match status" value="1"/>
</dbReference>
<reference evidence="8" key="1">
    <citation type="submission" date="2021-07" db="EMBL/GenBank/DDBJ databases">
        <title>Elsinoe batatas strain:CRI-CJ2 Genome sequencing and assembly.</title>
        <authorList>
            <person name="Huang L."/>
        </authorList>
    </citation>
    <scope>NUCLEOTIDE SEQUENCE</scope>
    <source>
        <strain evidence="8">CRI-CJ2</strain>
    </source>
</reference>
<feature type="transmembrane region" description="Helical" evidence="7">
    <location>
        <begin position="409"/>
        <end position="426"/>
    </location>
</feature>
<dbReference type="AlphaFoldDB" id="A0A8K0PIJ1"/>
<dbReference type="OrthoDB" id="10054429at2759"/>
<feature type="transmembrane region" description="Helical" evidence="7">
    <location>
        <begin position="367"/>
        <end position="389"/>
    </location>
</feature>
<name>A0A8K0PIJ1_9PEZI</name>
<feature type="transmembrane region" description="Helical" evidence="7">
    <location>
        <begin position="160"/>
        <end position="180"/>
    </location>
</feature>
<dbReference type="Pfam" id="PF13520">
    <property type="entry name" value="AA_permease_2"/>
    <property type="match status" value="1"/>
</dbReference>
<sequence>MRREFTQLSTVAFAASVSACFSTVCTTFPFSVRAGGTAAAVWCWWGGGLMVYTLVLSVAEITSAYTTSGGIYHAASQLAPPKRAALAAWVVGWLNLFGQICGVASVEYGAAEILLATCSVITDGTYRPNNRHTVGVMVLGTFLTGFVNSMSTKWLSKTTVAYIMFHGLVIVTCCATLLSVSDDKHTSAYVTSHFESSSGWHPSAYSALFGLLSVSWTITDFDASSHIAEEVRHPEIVVPRAISLGMALAYLFGGIFTTTLAIVMGNPASILSTPLGQPVIQIFLNVLGKHYGALFAFTAYLILKISGVTAMQALARTAFAFSRDKLIPGHRIWVRTCARTKTPVYAVWLCVVVCAAVNLIALASTAAILAVFNVCVIALDLSYVVVILLKVFGGRWRPGPLHLGRASRWCNWVGVVWTVCITGLFVQPVVRPVQGETMNYASVFFVALLAWIFASWWFVGRKHFRGPAAQVEMVEETATDPSMGVPSCARAQSPRPKHVDVAEVDPVASGSSSAQESLEMKEMGTRRHSGP</sequence>
<dbReference type="PROSITE" id="PS51257">
    <property type="entry name" value="PROKAR_LIPOPROTEIN"/>
    <property type="match status" value="1"/>
</dbReference>
<feature type="transmembrane region" description="Helical" evidence="7">
    <location>
        <begin position="242"/>
        <end position="264"/>
    </location>
</feature>
<evidence type="ECO:0000313" key="8">
    <source>
        <dbReference type="EMBL" id="KAG8626684.1"/>
    </source>
</evidence>
<feature type="transmembrane region" description="Helical" evidence="7">
    <location>
        <begin position="84"/>
        <end position="106"/>
    </location>
</feature>